<feature type="domain" description="Acyl-CoA dehydrogenase/oxidase C-terminal" evidence="7">
    <location>
        <begin position="228"/>
        <end position="371"/>
    </location>
</feature>
<keyword evidence="5 6" id="KW-0560">Oxidoreductase</keyword>
<evidence type="ECO:0000256" key="4">
    <source>
        <dbReference type="ARBA" id="ARBA00022827"/>
    </source>
</evidence>
<dbReference type="Gene3D" id="1.20.140.10">
    <property type="entry name" value="Butyryl-CoA Dehydrogenase, subunit A, domain 3"/>
    <property type="match status" value="1"/>
</dbReference>
<name>A0A6I6MND3_9CAUL</name>
<evidence type="ECO:0000256" key="3">
    <source>
        <dbReference type="ARBA" id="ARBA00022630"/>
    </source>
</evidence>
<comment type="similarity">
    <text evidence="2 6">Belongs to the acyl-CoA dehydrogenase family.</text>
</comment>
<dbReference type="InterPro" id="IPR013786">
    <property type="entry name" value="AcylCoA_DH/ox_N"/>
</dbReference>
<gene>
    <name evidence="10" type="primary">acdA_12</name>
    <name evidence="10" type="ORF">DSM104635_03057</name>
</gene>
<dbReference type="Pfam" id="PF02770">
    <property type="entry name" value="Acyl-CoA_dh_M"/>
    <property type="match status" value="1"/>
</dbReference>
<dbReference type="InterPro" id="IPR009075">
    <property type="entry name" value="AcylCo_DH/oxidase_C"/>
</dbReference>
<dbReference type="InterPro" id="IPR046373">
    <property type="entry name" value="Acyl-CoA_Oxase/DH_mid-dom_sf"/>
</dbReference>
<dbReference type="EC" id="1.3.99.-" evidence="10"/>
<sequence length="383" mass="40782">MDFTYSDEQQSLQDSVKRFCEREYSFEKRQALLKTEDGFDRANWATFAELGWLGAAVAEDAGGFGGGPIENAIILEQLARGLSVAPFLSSAVIATQAIAQLASGAQREALLTPLIGGERIAALAHGETAQHAFAPDIETKAAASGGGYRLTGRKTFVLGGQAADLFLVSATTGGGGVSLFAVPAEAKGLERVNYHAVDGRRVSDITLKDVEVPADALIGDEGEAQDAIDYALDYGVIGLCAEAVGAMDAALWITRDYLKTRKQFGVSLNTFQALQHRMADMLVETELARSMLYRGIAALSLDNKRARARGVSAAKAQIGEAGFFVGGQAVQLHGGIGVTEEYIVGHYFKRLALVRGLYGSSDQHLTRFAESAEGQNEEELSPI</sequence>
<dbReference type="SUPFAM" id="SSF47203">
    <property type="entry name" value="Acyl-CoA dehydrogenase C-terminal domain-like"/>
    <property type="match status" value="1"/>
</dbReference>
<evidence type="ECO:0000256" key="2">
    <source>
        <dbReference type="ARBA" id="ARBA00009347"/>
    </source>
</evidence>
<dbReference type="InterPro" id="IPR036250">
    <property type="entry name" value="AcylCo_DH-like_C"/>
</dbReference>
<dbReference type="PANTHER" id="PTHR43884">
    <property type="entry name" value="ACYL-COA DEHYDROGENASE"/>
    <property type="match status" value="1"/>
</dbReference>
<dbReference type="EMBL" id="CP047045">
    <property type="protein sequence ID" value="QGZ96199.1"/>
    <property type="molecule type" value="Genomic_DNA"/>
</dbReference>
<keyword evidence="4 6" id="KW-0274">FAD</keyword>
<evidence type="ECO:0000259" key="7">
    <source>
        <dbReference type="Pfam" id="PF00441"/>
    </source>
</evidence>
<dbReference type="SUPFAM" id="SSF56645">
    <property type="entry name" value="Acyl-CoA dehydrogenase NM domain-like"/>
    <property type="match status" value="1"/>
</dbReference>
<dbReference type="GO" id="GO:0003995">
    <property type="term" value="F:acyl-CoA dehydrogenase activity"/>
    <property type="evidence" value="ECO:0007669"/>
    <property type="project" value="TreeGrafter"/>
</dbReference>
<accession>A0A6I6MND3</accession>
<organism evidence="10 11">
    <name type="scientific">Terricaulis silvestris</name>
    <dbReference type="NCBI Taxonomy" id="2686094"/>
    <lineage>
        <taxon>Bacteria</taxon>
        <taxon>Pseudomonadati</taxon>
        <taxon>Pseudomonadota</taxon>
        <taxon>Alphaproteobacteria</taxon>
        <taxon>Caulobacterales</taxon>
        <taxon>Caulobacteraceae</taxon>
        <taxon>Terricaulis</taxon>
    </lineage>
</organism>
<feature type="domain" description="Acyl-CoA oxidase/dehydrogenase middle" evidence="8">
    <location>
        <begin position="137"/>
        <end position="210"/>
    </location>
</feature>
<dbReference type="PANTHER" id="PTHR43884:SF20">
    <property type="entry name" value="ACYL-COA DEHYDROGENASE FADE28"/>
    <property type="match status" value="1"/>
</dbReference>
<comment type="cofactor">
    <cofactor evidence="1 6">
        <name>FAD</name>
        <dbReference type="ChEBI" id="CHEBI:57692"/>
    </cofactor>
</comment>
<dbReference type="Pfam" id="PF00441">
    <property type="entry name" value="Acyl-CoA_dh_1"/>
    <property type="match status" value="1"/>
</dbReference>
<evidence type="ECO:0000313" key="11">
    <source>
        <dbReference type="Proteomes" id="UP000431269"/>
    </source>
</evidence>
<dbReference type="GO" id="GO:0050660">
    <property type="term" value="F:flavin adenine dinucleotide binding"/>
    <property type="evidence" value="ECO:0007669"/>
    <property type="project" value="InterPro"/>
</dbReference>
<proteinExistence type="inferred from homology"/>
<dbReference type="Pfam" id="PF02771">
    <property type="entry name" value="Acyl-CoA_dh_N"/>
    <property type="match status" value="1"/>
</dbReference>
<dbReference type="KEGG" id="tsv:DSM104635_03057"/>
<dbReference type="AlphaFoldDB" id="A0A6I6MND3"/>
<evidence type="ECO:0000259" key="9">
    <source>
        <dbReference type="Pfam" id="PF02771"/>
    </source>
</evidence>
<dbReference type="Gene3D" id="1.10.540.10">
    <property type="entry name" value="Acyl-CoA dehydrogenase/oxidase, N-terminal domain"/>
    <property type="match status" value="1"/>
</dbReference>
<dbReference type="InterPro" id="IPR037069">
    <property type="entry name" value="AcylCoA_DH/ox_N_sf"/>
</dbReference>
<evidence type="ECO:0000259" key="8">
    <source>
        <dbReference type="Pfam" id="PF02770"/>
    </source>
</evidence>
<dbReference type="Proteomes" id="UP000431269">
    <property type="component" value="Chromosome"/>
</dbReference>
<keyword evidence="3 6" id="KW-0285">Flavoprotein</keyword>
<reference evidence="11" key="1">
    <citation type="submission" date="2019-12" db="EMBL/GenBank/DDBJ databases">
        <title>Complete genome of Terracaulis silvestris 0127_4.</title>
        <authorList>
            <person name="Vieira S."/>
            <person name="Riedel T."/>
            <person name="Sproer C."/>
            <person name="Pascual J."/>
            <person name="Boedeker C."/>
            <person name="Overmann J."/>
        </authorList>
    </citation>
    <scope>NUCLEOTIDE SEQUENCE [LARGE SCALE GENOMIC DNA]</scope>
    <source>
        <strain evidence="11">0127_4</strain>
    </source>
</reference>
<evidence type="ECO:0000256" key="6">
    <source>
        <dbReference type="RuleBase" id="RU362125"/>
    </source>
</evidence>
<dbReference type="InterPro" id="IPR009100">
    <property type="entry name" value="AcylCoA_DH/oxidase_NM_dom_sf"/>
</dbReference>
<evidence type="ECO:0000256" key="1">
    <source>
        <dbReference type="ARBA" id="ARBA00001974"/>
    </source>
</evidence>
<evidence type="ECO:0000313" key="10">
    <source>
        <dbReference type="EMBL" id="QGZ96199.1"/>
    </source>
</evidence>
<keyword evidence="11" id="KW-1185">Reference proteome</keyword>
<feature type="domain" description="Acyl-CoA dehydrogenase/oxidase N-terminal" evidence="9">
    <location>
        <begin position="6"/>
        <end position="118"/>
    </location>
</feature>
<dbReference type="InterPro" id="IPR006091">
    <property type="entry name" value="Acyl-CoA_Oxase/DH_mid-dom"/>
</dbReference>
<dbReference type="Gene3D" id="2.40.110.10">
    <property type="entry name" value="Butyryl-CoA Dehydrogenase, subunit A, domain 2"/>
    <property type="match status" value="1"/>
</dbReference>
<dbReference type="RefSeq" id="WP_158767006.1">
    <property type="nucleotide sequence ID" value="NZ_CP047045.1"/>
</dbReference>
<evidence type="ECO:0000256" key="5">
    <source>
        <dbReference type="ARBA" id="ARBA00023002"/>
    </source>
</evidence>
<dbReference type="CDD" id="cd00567">
    <property type="entry name" value="ACAD"/>
    <property type="match status" value="1"/>
</dbReference>
<protein>
    <submittedName>
        <fullName evidence="10">Acyl-CoA dehydrogenase</fullName>
        <ecNumber evidence="10">1.3.99.-</ecNumber>
    </submittedName>
</protein>